<protein>
    <submittedName>
        <fullName evidence="1">Uncharacterized protein</fullName>
    </submittedName>
</protein>
<organism evidence="1">
    <name type="scientific">marine sediment metagenome</name>
    <dbReference type="NCBI Taxonomy" id="412755"/>
    <lineage>
        <taxon>unclassified sequences</taxon>
        <taxon>metagenomes</taxon>
        <taxon>ecological metagenomes</taxon>
    </lineage>
</organism>
<comment type="caution">
    <text evidence="1">The sequence shown here is derived from an EMBL/GenBank/DDBJ whole genome shotgun (WGS) entry which is preliminary data.</text>
</comment>
<proteinExistence type="predicted"/>
<dbReference type="AlphaFoldDB" id="X1A4F4"/>
<dbReference type="EMBL" id="BART01010787">
    <property type="protein sequence ID" value="GAG76975.1"/>
    <property type="molecule type" value="Genomic_DNA"/>
</dbReference>
<accession>X1A4F4</accession>
<sequence length="99" mass="11838">MISKDLIFDDNNDLKIVDGDFAIEQSDDQNIETIFKAEKGQFYNFLTIDYGVYRRIFGPFRKNQERKDIREELKKDEYNTVQLDINDDFEIFVDANKIK</sequence>
<name>X1A4F4_9ZZZZ</name>
<gene>
    <name evidence="1" type="ORF">S01H4_23298</name>
</gene>
<evidence type="ECO:0000313" key="1">
    <source>
        <dbReference type="EMBL" id="GAG76975.1"/>
    </source>
</evidence>
<reference evidence="1" key="1">
    <citation type="journal article" date="2014" name="Front. Microbiol.">
        <title>High frequency of phylogenetically diverse reductive dehalogenase-homologous genes in deep subseafloor sedimentary metagenomes.</title>
        <authorList>
            <person name="Kawai M."/>
            <person name="Futagami T."/>
            <person name="Toyoda A."/>
            <person name="Takaki Y."/>
            <person name="Nishi S."/>
            <person name="Hori S."/>
            <person name="Arai W."/>
            <person name="Tsubouchi T."/>
            <person name="Morono Y."/>
            <person name="Uchiyama I."/>
            <person name="Ito T."/>
            <person name="Fujiyama A."/>
            <person name="Inagaki F."/>
            <person name="Takami H."/>
        </authorList>
    </citation>
    <scope>NUCLEOTIDE SEQUENCE</scope>
    <source>
        <strain evidence="1">Expedition CK06-06</strain>
    </source>
</reference>